<keyword evidence="1" id="KW-0472">Membrane</keyword>
<organism evidence="2 3">
    <name type="scientific">Symbiodinium microadriaticum</name>
    <name type="common">Dinoflagellate</name>
    <name type="synonym">Zooxanthella microadriatica</name>
    <dbReference type="NCBI Taxonomy" id="2951"/>
    <lineage>
        <taxon>Eukaryota</taxon>
        <taxon>Sar</taxon>
        <taxon>Alveolata</taxon>
        <taxon>Dinophyceae</taxon>
        <taxon>Suessiales</taxon>
        <taxon>Symbiodiniaceae</taxon>
        <taxon>Symbiodinium</taxon>
    </lineage>
</organism>
<comment type="caution">
    <text evidence="2">The sequence shown here is derived from an EMBL/GenBank/DDBJ whole genome shotgun (WGS) entry which is preliminary data.</text>
</comment>
<name>A0A1Q9EYD0_SYMMI</name>
<dbReference type="EMBL" id="LSRX01000044">
    <property type="protein sequence ID" value="OLQ12385.1"/>
    <property type="molecule type" value="Genomic_DNA"/>
</dbReference>
<feature type="transmembrane region" description="Helical" evidence="1">
    <location>
        <begin position="145"/>
        <end position="170"/>
    </location>
</feature>
<feature type="transmembrane region" description="Helical" evidence="1">
    <location>
        <begin position="106"/>
        <end position="125"/>
    </location>
</feature>
<keyword evidence="1" id="KW-0812">Transmembrane</keyword>
<evidence type="ECO:0000313" key="2">
    <source>
        <dbReference type="EMBL" id="OLQ12385.1"/>
    </source>
</evidence>
<dbReference type="OrthoDB" id="430167at2759"/>
<dbReference type="Proteomes" id="UP000186817">
    <property type="component" value="Unassembled WGS sequence"/>
</dbReference>
<evidence type="ECO:0000256" key="1">
    <source>
        <dbReference type="SAM" id="Phobius"/>
    </source>
</evidence>
<gene>
    <name evidence="2" type="ORF">AK812_SmicGene3735</name>
</gene>
<feature type="transmembrane region" description="Helical" evidence="1">
    <location>
        <begin position="6"/>
        <end position="23"/>
    </location>
</feature>
<protein>
    <submittedName>
        <fullName evidence="2">Uncharacterized protein</fullName>
    </submittedName>
</protein>
<proteinExistence type="predicted"/>
<sequence length="211" mass="22811">MLTAKLCTVAAVLHLFCAVLMIFTDPRSRWGFRNLEPPPPDPTHIAIGAIGINAKLQSKVIATREKLSAADRQVATGFAVLAYLAQEAAQAAQQPKLRSQSTPSSIPRLALLLLLWHGMLFFSYISPMALFWTAELPTLGLQECLFVAIAIASISVSAFYLFLLLGWYACQRCLAGMRPSRSGSSGPAAVHPVNAEQALRHVPLHPSAPPL</sequence>
<dbReference type="AlphaFoldDB" id="A0A1Q9EYD0"/>
<accession>A0A1Q9EYD0</accession>
<evidence type="ECO:0000313" key="3">
    <source>
        <dbReference type="Proteomes" id="UP000186817"/>
    </source>
</evidence>
<keyword evidence="3" id="KW-1185">Reference proteome</keyword>
<keyword evidence="1" id="KW-1133">Transmembrane helix</keyword>
<reference evidence="2 3" key="1">
    <citation type="submission" date="2016-02" db="EMBL/GenBank/DDBJ databases">
        <title>Genome analysis of coral dinoflagellate symbionts highlights evolutionary adaptations to a symbiotic lifestyle.</title>
        <authorList>
            <person name="Aranda M."/>
            <person name="Li Y."/>
            <person name="Liew Y.J."/>
            <person name="Baumgarten S."/>
            <person name="Simakov O."/>
            <person name="Wilson M."/>
            <person name="Piel J."/>
            <person name="Ashoor H."/>
            <person name="Bougouffa S."/>
            <person name="Bajic V.B."/>
            <person name="Ryu T."/>
            <person name="Ravasi T."/>
            <person name="Bayer T."/>
            <person name="Micklem G."/>
            <person name="Kim H."/>
            <person name="Bhak J."/>
            <person name="Lajeunesse T.C."/>
            <person name="Voolstra C.R."/>
        </authorList>
    </citation>
    <scope>NUCLEOTIDE SEQUENCE [LARGE SCALE GENOMIC DNA]</scope>
    <source>
        <strain evidence="2 3">CCMP2467</strain>
    </source>
</reference>